<keyword evidence="3" id="KW-1185">Reference proteome</keyword>
<proteinExistence type="predicted"/>
<dbReference type="SUPFAM" id="SSF54427">
    <property type="entry name" value="NTF2-like"/>
    <property type="match status" value="1"/>
</dbReference>
<dbReference type="InterPro" id="IPR037401">
    <property type="entry name" value="SnoaL-like"/>
</dbReference>
<dbReference type="OrthoDB" id="3758478at2759"/>
<dbReference type="InParanoid" id="A0A369JS92"/>
<feature type="domain" description="SnoaL-like" evidence="1">
    <location>
        <begin position="26"/>
        <end position="121"/>
    </location>
</feature>
<dbReference type="Gene3D" id="3.10.450.50">
    <property type="match status" value="1"/>
</dbReference>
<protein>
    <recommendedName>
        <fullName evidence="1">SnoaL-like domain-containing protein</fullName>
    </recommendedName>
</protein>
<dbReference type="Pfam" id="PF12680">
    <property type="entry name" value="SnoaL_2"/>
    <property type="match status" value="1"/>
</dbReference>
<gene>
    <name evidence="2" type="ORF">Hypma_007986</name>
</gene>
<dbReference type="PANTHER" id="PTHR39598">
    <property type="entry name" value="AUSTINOL SYNTHESIS PROTEIN F-RELATED"/>
    <property type="match status" value="1"/>
</dbReference>
<dbReference type="PANTHER" id="PTHR39598:SF1">
    <property type="entry name" value="AUSTINOID BIOSYNTHESIS CLUSTERS PROTEIN F-RELATED"/>
    <property type="match status" value="1"/>
</dbReference>
<accession>A0A369JS92</accession>
<dbReference type="Proteomes" id="UP000076154">
    <property type="component" value="Unassembled WGS sequence"/>
</dbReference>
<dbReference type="InterPro" id="IPR032710">
    <property type="entry name" value="NTF2-like_dom_sf"/>
</dbReference>
<comment type="caution">
    <text evidence="2">The sequence shown here is derived from an EMBL/GenBank/DDBJ whole genome shotgun (WGS) entry which is preliminary data.</text>
</comment>
<dbReference type="STRING" id="39966.A0A369JS92"/>
<dbReference type="InterPro" id="IPR050977">
    <property type="entry name" value="Fungal_Meroterpenoid_Isomerase"/>
</dbReference>
<evidence type="ECO:0000313" key="3">
    <source>
        <dbReference type="Proteomes" id="UP000076154"/>
    </source>
</evidence>
<dbReference type="EMBL" id="LUEZ02000041">
    <property type="protein sequence ID" value="RDB25161.1"/>
    <property type="molecule type" value="Genomic_DNA"/>
</dbReference>
<dbReference type="AlphaFoldDB" id="A0A369JS92"/>
<evidence type="ECO:0000313" key="2">
    <source>
        <dbReference type="EMBL" id="RDB25161.1"/>
    </source>
</evidence>
<evidence type="ECO:0000259" key="1">
    <source>
        <dbReference type="Pfam" id="PF12680"/>
    </source>
</evidence>
<reference evidence="2" key="1">
    <citation type="submission" date="2018-04" db="EMBL/GenBank/DDBJ databases">
        <title>Whole genome sequencing of Hypsizygus marmoreus.</title>
        <authorList>
            <person name="Choi I.-G."/>
            <person name="Min B."/>
            <person name="Kim J.-G."/>
            <person name="Kim S."/>
            <person name="Oh Y.-L."/>
            <person name="Kong W.-S."/>
            <person name="Park H."/>
            <person name="Jeong J."/>
            <person name="Song E.-S."/>
        </authorList>
    </citation>
    <scope>NUCLEOTIDE SEQUENCE [LARGE SCALE GENOMIC DNA]</scope>
    <source>
        <strain evidence="2">51987-8</strain>
    </source>
</reference>
<sequence>MFTPSQTGNTFVPPSSPSPNLQTFLAYCDALNHWDYDKVMAVFDETLEHRILPKSLGRPVLNKAQYSAYFAGVMPLFKRLHITLHEVVEAKDVITVHATSTGESATGVPYLNESMLILHFAPPKDGGDGLPKICFVKEYMDSATVLKFFTEERAKAAKAAAQAGTTA</sequence>
<name>A0A369JS92_HYPMA</name>
<organism evidence="2 3">
    <name type="scientific">Hypsizygus marmoreus</name>
    <name type="common">White beech mushroom</name>
    <name type="synonym">Agaricus marmoreus</name>
    <dbReference type="NCBI Taxonomy" id="39966"/>
    <lineage>
        <taxon>Eukaryota</taxon>
        <taxon>Fungi</taxon>
        <taxon>Dikarya</taxon>
        <taxon>Basidiomycota</taxon>
        <taxon>Agaricomycotina</taxon>
        <taxon>Agaricomycetes</taxon>
        <taxon>Agaricomycetidae</taxon>
        <taxon>Agaricales</taxon>
        <taxon>Tricholomatineae</taxon>
        <taxon>Lyophyllaceae</taxon>
        <taxon>Hypsizygus</taxon>
    </lineage>
</organism>